<dbReference type="KEGG" id="tcx:Tcr_0684"/>
<sequence length="189" mass="21333">MIDLKLDATSGDIGAHVSLLRDLSNHGLQKAINRASKKMARWLQTHIARQAVRLIGMKISSFKKYRIKLNMRDSSGINKVWIGTNPIAAHHLQNPRWKRQWAGARAGGQTFDGAFIADSKSGGSRNGMKVFRRLPGQYNSAGKEKLEKVSIAINDDVKEAIYRLQNRANARFKELLLHEIRFELSKLKS</sequence>
<dbReference type="HOGENOM" id="CLU_1419961_0_0_6"/>
<dbReference type="STRING" id="317025.Tcr_0684"/>
<protein>
    <submittedName>
        <fullName evidence="1">Prophage minor tail protein Z homolog</fullName>
    </submittedName>
</protein>
<evidence type="ECO:0000313" key="1">
    <source>
        <dbReference type="EMBL" id="ABB41280.1"/>
    </source>
</evidence>
<organism evidence="1">
    <name type="scientific">Hydrogenovibrio crunogenus (strain DSM 25203 / XCL-2)</name>
    <name type="common">Thiomicrospira crunogena</name>
    <dbReference type="NCBI Taxonomy" id="317025"/>
    <lineage>
        <taxon>Bacteria</taxon>
        <taxon>Pseudomonadati</taxon>
        <taxon>Pseudomonadota</taxon>
        <taxon>Gammaproteobacteria</taxon>
        <taxon>Thiotrichales</taxon>
        <taxon>Piscirickettsiaceae</taxon>
        <taxon>Hydrogenovibrio</taxon>
    </lineage>
</organism>
<dbReference type="AlphaFoldDB" id="Q31HU3"/>
<dbReference type="EMBL" id="CP000109">
    <property type="protein sequence ID" value="ABB41280.1"/>
    <property type="molecule type" value="Genomic_DNA"/>
</dbReference>
<gene>
    <name evidence="1" type="ordered locus">Tcr_0684</name>
</gene>
<name>Q31HU3_HYDCU</name>
<proteinExistence type="predicted"/>
<accession>Q31HU3</accession>
<reference evidence="1" key="1">
    <citation type="submission" date="2006-07" db="EMBL/GenBank/DDBJ databases">
        <title>Complete sequence of Thiomicrospira crunogena XCL-2.</title>
        <authorList>
            <consortium name="US DOE Joint Genome Institute"/>
            <person name="Copeland A."/>
            <person name="Lucas S."/>
            <person name="Lapidus A."/>
            <person name="Barry K."/>
            <person name="Detter J.C."/>
            <person name="Glavina del Rio T."/>
            <person name="Hammon N."/>
            <person name="Israni S."/>
            <person name="Dalin E."/>
            <person name="Tice H."/>
            <person name="Pitluck S."/>
            <person name="Chain P."/>
            <person name="Malfatti S."/>
            <person name="Shin M."/>
            <person name="Vergez L."/>
            <person name="Schmutz J."/>
            <person name="Larimer F."/>
            <person name="Land M."/>
            <person name="Hauser L."/>
            <person name="Kyrpides N."/>
            <person name="Lykidis A."/>
            <person name="Scott K.M."/>
            <person name="Sievert S."/>
            <person name="Kerfeld C."/>
            <person name="Freyermuth S."/>
            <person name="Dobrinski K."/>
            <person name="Boller A."/>
            <person name="Fitzpatrick K."/>
            <person name="Thoma P."/>
            <person name="Moore J."/>
            <person name="Richardson P."/>
        </authorList>
    </citation>
    <scope>NUCLEOTIDE SEQUENCE</scope>
    <source>
        <strain evidence="1">XCL-2</strain>
    </source>
</reference>